<dbReference type="Gene3D" id="3.30.470.20">
    <property type="entry name" value="ATP-grasp fold, B domain"/>
    <property type="match status" value="1"/>
</dbReference>
<reference evidence="1" key="1">
    <citation type="submission" date="2013-08" db="EMBL/GenBank/DDBJ databases">
        <authorList>
            <person name="Mendez C."/>
            <person name="Richter M."/>
            <person name="Ferrer M."/>
            <person name="Sanchez J."/>
        </authorList>
    </citation>
    <scope>NUCLEOTIDE SEQUENCE</scope>
</reference>
<dbReference type="PANTHER" id="PTHR22931:SF9">
    <property type="entry name" value="PYRUVATE, PHOSPHATE DIKINASE 1, CHLOROPLASTIC"/>
    <property type="match status" value="1"/>
</dbReference>
<feature type="non-terminal residue" evidence="1">
    <location>
        <position position="1"/>
    </location>
</feature>
<name>T1BVG6_9ZZZZ</name>
<sequence>PNTGEPILFGEYLENAQGEDVVAGIRTPKKIADLEKYMPNAYNVLSILCKNS</sequence>
<dbReference type="EC" id="2.7.9.-" evidence="1"/>
<accession>T1BVG6</accession>
<dbReference type="AlphaFoldDB" id="T1BVG6"/>
<keyword evidence="1" id="KW-0418">Kinase</keyword>
<evidence type="ECO:0000313" key="1">
    <source>
        <dbReference type="EMBL" id="EQD57139.1"/>
    </source>
</evidence>
<dbReference type="GO" id="GO:0050242">
    <property type="term" value="F:pyruvate, phosphate dikinase activity"/>
    <property type="evidence" value="ECO:0007669"/>
    <property type="project" value="InterPro"/>
</dbReference>
<keyword evidence="1" id="KW-0670">Pyruvate</keyword>
<protein>
    <submittedName>
        <fullName evidence="1">Pyruvate phosphate dikinase</fullName>
        <ecNumber evidence="1">2.7.9.-</ecNumber>
    </submittedName>
</protein>
<dbReference type="GO" id="GO:0016301">
    <property type="term" value="F:kinase activity"/>
    <property type="evidence" value="ECO:0007669"/>
    <property type="project" value="UniProtKB-KW"/>
</dbReference>
<keyword evidence="1" id="KW-0808">Transferase</keyword>
<dbReference type="InterPro" id="IPR010121">
    <property type="entry name" value="Pyruvate_phosphate_dikinase"/>
</dbReference>
<reference evidence="1" key="2">
    <citation type="journal article" date="2014" name="ISME J.">
        <title>Microbial stratification in low pH oxic and suboxic macroscopic growths along an acid mine drainage.</title>
        <authorList>
            <person name="Mendez-Garcia C."/>
            <person name="Mesa V."/>
            <person name="Sprenger R.R."/>
            <person name="Richter M."/>
            <person name="Diez M.S."/>
            <person name="Solano J."/>
            <person name="Bargiela R."/>
            <person name="Golyshina O.V."/>
            <person name="Manteca A."/>
            <person name="Ramos J.L."/>
            <person name="Gallego J.R."/>
            <person name="Llorente I."/>
            <person name="Martins Dos Santos V.A."/>
            <person name="Jensen O.N."/>
            <person name="Pelaez A.I."/>
            <person name="Sanchez J."/>
            <person name="Ferrer M."/>
        </authorList>
    </citation>
    <scope>NUCLEOTIDE SEQUENCE</scope>
</reference>
<comment type="caution">
    <text evidence="1">The sequence shown here is derived from an EMBL/GenBank/DDBJ whole genome shotgun (WGS) entry which is preliminary data.</text>
</comment>
<gene>
    <name evidence="1" type="ORF">B1A_11226</name>
</gene>
<dbReference type="PANTHER" id="PTHR22931">
    <property type="entry name" value="PHOSPHOENOLPYRUVATE DIKINASE-RELATED"/>
    <property type="match status" value="1"/>
</dbReference>
<dbReference type="SUPFAM" id="SSF56059">
    <property type="entry name" value="Glutathione synthetase ATP-binding domain-like"/>
    <property type="match status" value="1"/>
</dbReference>
<dbReference type="EMBL" id="AUZX01008015">
    <property type="protein sequence ID" value="EQD57139.1"/>
    <property type="molecule type" value="Genomic_DNA"/>
</dbReference>
<proteinExistence type="predicted"/>
<organism evidence="1">
    <name type="scientific">mine drainage metagenome</name>
    <dbReference type="NCBI Taxonomy" id="410659"/>
    <lineage>
        <taxon>unclassified sequences</taxon>
        <taxon>metagenomes</taxon>
        <taxon>ecological metagenomes</taxon>
    </lineage>
</organism>